<reference evidence="2" key="1">
    <citation type="submission" date="2020-02" db="EMBL/GenBank/DDBJ databases">
        <title>Draft genome sequence of Candidatus Afipia apatlaquensis IBT-C3, a potential strain for decolorization of textile dyes.</title>
        <authorList>
            <person name="Sanchez-Reyes A."/>
            <person name="Breton-Deval L."/>
            <person name="Mangelson H."/>
            <person name="Sanchez-Flores A."/>
        </authorList>
    </citation>
    <scope>NUCLEOTIDE SEQUENCE [LARGE SCALE GENOMIC DNA]</scope>
    <source>
        <strain evidence="2">IBT-C3</strain>
    </source>
</reference>
<keyword evidence="1" id="KW-0472">Membrane</keyword>
<organism evidence="2 3">
    <name type="scientific">Candidatus Afipia apatlaquensis</name>
    <dbReference type="NCBI Taxonomy" id="2712852"/>
    <lineage>
        <taxon>Bacteria</taxon>
        <taxon>Pseudomonadati</taxon>
        <taxon>Pseudomonadota</taxon>
        <taxon>Alphaproteobacteria</taxon>
        <taxon>Hyphomicrobiales</taxon>
        <taxon>Nitrobacteraceae</taxon>
        <taxon>Afipia</taxon>
    </lineage>
</organism>
<keyword evidence="3" id="KW-1185">Reference proteome</keyword>
<feature type="transmembrane region" description="Helical" evidence="1">
    <location>
        <begin position="12"/>
        <end position="30"/>
    </location>
</feature>
<dbReference type="AlphaFoldDB" id="A0A7C9RK46"/>
<dbReference type="Proteomes" id="UP000480266">
    <property type="component" value="Unassembled WGS sequence"/>
</dbReference>
<accession>A0A7C9RK46</accession>
<evidence type="ECO:0000256" key="1">
    <source>
        <dbReference type="SAM" id="Phobius"/>
    </source>
</evidence>
<evidence type="ECO:0000313" key="3">
    <source>
        <dbReference type="Proteomes" id="UP000480266"/>
    </source>
</evidence>
<gene>
    <name evidence="2" type="ORF">G4V63_26980</name>
</gene>
<feature type="transmembrane region" description="Helical" evidence="1">
    <location>
        <begin position="36"/>
        <end position="53"/>
    </location>
</feature>
<proteinExistence type="predicted"/>
<keyword evidence="1" id="KW-0812">Transmembrane</keyword>
<protein>
    <submittedName>
        <fullName evidence="2">Uncharacterized protein</fullName>
    </submittedName>
</protein>
<feature type="non-terminal residue" evidence="2">
    <location>
        <position position="117"/>
    </location>
</feature>
<dbReference type="EMBL" id="JAAMRR010001377">
    <property type="protein sequence ID" value="NGX98718.1"/>
    <property type="molecule type" value="Genomic_DNA"/>
</dbReference>
<comment type="caution">
    <text evidence="2">The sequence shown here is derived from an EMBL/GenBank/DDBJ whole genome shotgun (WGS) entry which is preliminary data.</text>
</comment>
<name>A0A7C9RK46_9BRAD</name>
<keyword evidence="1" id="KW-1133">Transmembrane helix</keyword>
<evidence type="ECO:0000313" key="2">
    <source>
        <dbReference type="EMBL" id="NGX98718.1"/>
    </source>
</evidence>
<sequence>MWALSYIGANWALILVVALGIIALGAVAWFAKNWKVAVAALLILGAGLAYQHIDKTAYQRRVSEEAAERLAVLQRRLDAVNTINQAHVERAIDRDFEACDAFVAGDRRRIPAAHGIE</sequence>